<reference evidence="1" key="1">
    <citation type="submission" date="2022-11" db="EMBL/GenBank/DDBJ databases">
        <title>Genome Sequence of Nemania bipapillata.</title>
        <authorList>
            <person name="Buettner E."/>
        </authorList>
    </citation>
    <scope>NUCLEOTIDE SEQUENCE</scope>
    <source>
        <strain evidence="1">CP14</strain>
    </source>
</reference>
<comment type="caution">
    <text evidence="1">The sequence shown here is derived from an EMBL/GenBank/DDBJ whole genome shotgun (WGS) entry which is preliminary data.</text>
</comment>
<sequence>MASSGAAVAPVSSVTFSSNVSTWANFTSTWTRYAPSLEDLLRAGPRMLTRIGSIISFPEAIDSFGQHVIPDPTGSDYFVTTTATEMAADISEAVANTANVLEDDQDPAALVSRFTMEGGAKGLGSVFSYATSKWALWCIAMAIILNRTHIFAASRRRLRLAWPVRLFLRLAPILLFVYQSRQLLQAIQCQTSPDFAEMRWGSSTKTSELMFAEPSGYLHGLSSALLLGATDYDSCRAINMIPESNQDFSGELRGSLSQLWPLFQTLCLSHFVETVSCAVQGRPVSVETGMTLFEHSLAFAEADAAIGNQLGWGLFSSGGTSNATFQQASGANIAISRSMIMKRVNTPPEVLLIAFLSSMSHITSHMLGLFGLQNRYRLFSTGLWAMCFMGSLLVEAFNFSLDDLSHMGLLRFPTVCIIGFVPHLMVFTGILMCFAIYTFALLLAALEPPDPLAEGRPLTFHERIRHAHENMQANISLADIRISRSMDFYTALLRIGFGVITMASEAVYLNEDRSVNLKDRTWLEEDRFRELESLRMQWAGTGVMGDPRYDSVGTIGLVPIKDGQAGASSGYARERAAQNVPKSRVGDRRTRDGVGAAERSSRWVLALEFLMSINRLILRWLALIVLKGLVRIGVTRKPWLLVYLSRWPTQNKKDEKQPDNAPKTRYKLARNNRHGPMVNDETTDVEAEVRKRLRRSPETANLPEDELDSRLYDTWKHGALWGAVDTSGDWNPNEDVDDWDATSVITLNENEQGTDDEWEDHDEEAETEADGQRTPTQRSFNLSRETTPIDQLLNMKLMPSPPI</sequence>
<evidence type="ECO:0000313" key="2">
    <source>
        <dbReference type="Proteomes" id="UP001153334"/>
    </source>
</evidence>
<name>A0ACC2IJ60_9PEZI</name>
<accession>A0ACC2IJ60</accession>
<evidence type="ECO:0000313" key="1">
    <source>
        <dbReference type="EMBL" id="KAJ8115234.1"/>
    </source>
</evidence>
<keyword evidence="2" id="KW-1185">Reference proteome</keyword>
<organism evidence="1 2">
    <name type="scientific">Nemania bipapillata</name>
    <dbReference type="NCBI Taxonomy" id="110536"/>
    <lineage>
        <taxon>Eukaryota</taxon>
        <taxon>Fungi</taxon>
        <taxon>Dikarya</taxon>
        <taxon>Ascomycota</taxon>
        <taxon>Pezizomycotina</taxon>
        <taxon>Sordariomycetes</taxon>
        <taxon>Xylariomycetidae</taxon>
        <taxon>Xylariales</taxon>
        <taxon>Xylariaceae</taxon>
        <taxon>Nemania</taxon>
    </lineage>
</organism>
<dbReference type="Proteomes" id="UP001153334">
    <property type="component" value="Unassembled WGS sequence"/>
</dbReference>
<proteinExistence type="predicted"/>
<gene>
    <name evidence="1" type="ORF">ONZ43_g4716</name>
</gene>
<protein>
    <submittedName>
        <fullName evidence="1">Uncharacterized protein</fullName>
    </submittedName>
</protein>
<dbReference type="EMBL" id="JAPESX010001323">
    <property type="protein sequence ID" value="KAJ8115234.1"/>
    <property type="molecule type" value="Genomic_DNA"/>
</dbReference>